<dbReference type="InterPro" id="IPR013785">
    <property type="entry name" value="Aldolase_TIM"/>
</dbReference>
<dbReference type="Proteomes" id="UP000199611">
    <property type="component" value="Unassembled WGS sequence"/>
</dbReference>
<dbReference type="UniPathway" id="UPA00344"/>
<dbReference type="NCBIfam" id="NF001199">
    <property type="entry name" value="PRK00164.2-1"/>
    <property type="match status" value="1"/>
</dbReference>
<dbReference type="GO" id="GO:1904047">
    <property type="term" value="F:S-adenosyl-L-methionine binding"/>
    <property type="evidence" value="ECO:0007669"/>
    <property type="project" value="UniProtKB-UniRule"/>
</dbReference>
<dbReference type="SUPFAM" id="SSF102114">
    <property type="entry name" value="Radical SAM enzymes"/>
    <property type="match status" value="1"/>
</dbReference>
<dbReference type="SFLD" id="SFLDG01067">
    <property type="entry name" value="SPASM/twitch_domain_containing"/>
    <property type="match status" value="1"/>
</dbReference>
<organism evidence="14 15">
    <name type="scientific">Thermodesulforhabdus norvegica</name>
    <dbReference type="NCBI Taxonomy" id="39841"/>
    <lineage>
        <taxon>Bacteria</taxon>
        <taxon>Pseudomonadati</taxon>
        <taxon>Thermodesulfobacteriota</taxon>
        <taxon>Syntrophobacteria</taxon>
        <taxon>Syntrophobacterales</taxon>
        <taxon>Thermodesulforhabdaceae</taxon>
        <taxon>Thermodesulforhabdus</taxon>
    </lineage>
</organism>
<gene>
    <name evidence="12" type="primary">moaA</name>
    <name evidence="14" type="ORF">SAMN05660836_01135</name>
</gene>
<dbReference type="GO" id="GO:0006777">
    <property type="term" value="P:Mo-molybdopterin cofactor biosynthetic process"/>
    <property type="evidence" value="ECO:0007669"/>
    <property type="project" value="UniProtKB-UniRule"/>
</dbReference>
<dbReference type="GO" id="GO:0005525">
    <property type="term" value="F:GTP binding"/>
    <property type="evidence" value="ECO:0007669"/>
    <property type="project" value="UniProtKB-UniRule"/>
</dbReference>
<dbReference type="InterPro" id="IPR007197">
    <property type="entry name" value="rSAM"/>
</dbReference>
<keyword evidence="10 12" id="KW-0456">Lyase</keyword>
<feature type="domain" description="Radical SAM core" evidence="13">
    <location>
        <begin position="8"/>
        <end position="231"/>
    </location>
</feature>
<keyword evidence="8 12" id="KW-0342">GTP-binding</keyword>
<dbReference type="InterPro" id="IPR058240">
    <property type="entry name" value="rSAM_sf"/>
</dbReference>
<sequence>MAYENIDAHGRTVDYLRISITDRCNLRCIYCMPEEGVPRLSHEDVLSYEEIIRILNVAGSIGISKVRVTGGEPLVRKGVVEFCRSLVEIVGRGCVSITTNGVLLEEFAWDLWNAGIRRINVSLDTLKRERFAEITRRDYFNRVWNGIMTAYRIGFHPVKLNVVVIKGLNDDEIEDLAALTFEYPFHVRFIEFMPFGSGEWSSRFVSSDEIVERLKNVGELLPAVSLNSNGPAKYYAFRGALGKVGIISPISHHFCATCNRLRLTADGKLRTCLFATKETDLRAILRSSEDDEKLKEAIVRALKEKPEKHGLNEELFHKCIGRPMIKIGG</sequence>
<dbReference type="CDD" id="cd01335">
    <property type="entry name" value="Radical_SAM"/>
    <property type="match status" value="1"/>
</dbReference>
<dbReference type="SFLD" id="SFLDG01383">
    <property type="entry name" value="cyclic_pyranopterin_phosphate"/>
    <property type="match status" value="1"/>
</dbReference>
<evidence type="ECO:0000313" key="15">
    <source>
        <dbReference type="Proteomes" id="UP000199611"/>
    </source>
</evidence>
<dbReference type="SFLD" id="SFLDG01386">
    <property type="entry name" value="main_SPASM_domain-containing"/>
    <property type="match status" value="1"/>
</dbReference>
<keyword evidence="5 12" id="KW-0547">Nucleotide-binding</keyword>
<comment type="subunit">
    <text evidence="12">Monomer and homodimer.</text>
</comment>
<keyword evidence="3 12" id="KW-0949">S-adenosyl-L-methionine</keyword>
<dbReference type="SMART" id="SM00729">
    <property type="entry name" value="Elp3"/>
    <property type="match status" value="1"/>
</dbReference>
<feature type="binding site" evidence="12">
    <location>
        <position position="258"/>
    </location>
    <ligand>
        <name>[4Fe-4S] cluster</name>
        <dbReference type="ChEBI" id="CHEBI:49883"/>
        <label>2</label>
        <note>4Fe-4S-substrate</note>
    </ligand>
</feature>
<dbReference type="Gene3D" id="3.20.20.70">
    <property type="entry name" value="Aldolase class I"/>
    <property type="match status" value="1"/>
</dbReference>
<evidence type="ECO:0000256" key="12">
    <source>
        <dbReference type="HAMAP-Rule" id="MF_01225"/>
    </source>
</evidence>
<feature type="binding site" evidence="12">
    <location>
        <position position="67"/>
    </location>
    <ligand>
        <name>GTP</name>
        <dbReference type="ChEBI" id="CHEBI:37565"/>
    </ligand>
</feature>
<accession>A0A1I4SS80</accession>
<evidence type="ECO:0000256" key="5">
    <source>
        <dbReference type="ARBA" id="ARBA00022741"/>
    </source>
</evidence>
<keyword evidence="15" id="KW-1185">Reference proteome</keyword>
<evidence type="ECO:0000313" key="14">
    <source>
        <dbReference type="EMBL" id="SFM67292.1"/>
    </source>
</evidence>
<dbReference type="InterPro" id="IPR050105">
    <property type="entry name" value="MoCo_biosynth_MoaA/MoaC"/>
</dbReference>
<feature type="binding site" evidence="12">
    <location>
        <position position="122"/>
    </location>
    <ligand>
        <name>S-adenosyl-L-methionine</name>
        <dbReference type="ChEBI" id="CHEBI:59789"/>
    </ligand>
</feature>
<comment type="function">
    <text evidence="12">Catalyzes the cyclization of GTP to (8S)-3',8-cyclo-7,8-dihydroguanosine 5'-triphosphate.</text>
</comment>
<dbReference type="GO" id="GO:0046872">
    <property type="term" value="F:metal ion binding"/>
    <property type="evidence" value="ECO:0007669"/>
    <property type="project" value="UniProtKB-KW"/>
</dbReference>
<dbReference type="STRING" id="39841.SAMN05660836_01135"/>
<comment type="pathway">
    <text evidence="12">Cofactor biosynthesis; molybdopterin biosynthesis.</text>
</comment>
<evidence type="ECO:0000256" key="6">
    <source>
        <dbReference type="ARBA" id="ARBA00023004"/>
    </source>
</evidence>
<dbReference type="AlphaFoldDB" id="A0A1I4SS80"/>
<feature type="binding site" evidence="12">
    <location>
        <position position="193"/>
    </location>
    <ligand>
        <name>S-adenosyl-L-methionine</name>
        <dbReference type="ChEBI" id="CHEBI:59789"/>
    </ligand>
</feature>
<feature type="binding site" evidence="12">
    <location>
        <position position="272"/>
    </location>
    <ligand>
        <name>[4Fe-4S] cluster</name>
        <dbReference type="ChEBI" id="CHEBI:49883"/>
        <label>2</label>
        <note>4Fe-4S-substrate</note>
    </ligand>
</feature>
<feature type="binding site" evidence="12">
    <location>
        <position position="98"/>
    </location>
    <ligand>
        <name>GTP</name>
        <dbReference type="ChEBI" id="CHEBI:37565"/>
    </ligand>
</feature>
<evidence type="ECO:0000256" key="1">
    <source>
        <dbReference type="ARBA" id="ARBA00012167"/>
    </source>
</evidence>
<feature type="binding site" evidence="12">
    <location>
        <position position="17"/>
    </location>
    <ligand>
        <name>GTP</name>
        <dbReference type="ChEBI" id="CHEBI:37565"/>
    </ligand>
</feature>
<keyword evidence="2 12" id="KW-0004">4Fe-4S</keyword>
<comment type="catalytic activity">
    <reaction evidence="11 12">
        <text>GTP + AH2 + S-adenosyl-L-methionine = (8S)-3',8-cyclo-7,8-dihydroguanosine 5'-triphosphate + 5'-deoxyadenosine + L-methionine + A + H(+)</text>
        <dbReference type="Rhea" id="RHEA:49576"/>
        <dbReference type="ChEBI" id="CHEBI:13193"/>
        <dbReference type="ChEBI" id="CHEBI:15378"/>
        <dbReference type="ChEBI" id="CHEBI:17319"/>
        <dbReference type="ChEBI" id="CHEBI:17499"/>
        <dbReference type="ChEBI" id="CHEBI:37565"/>
        <dbReference type="ChEBI" id="CHEBI:57844"/>
        <dbReference type="ChEBI" id="CHEBI:59789"/>
        <dbReference type="ChEBI" id="CHEBI:131766"/>
        <dbReference type="EC" id="4.1.99.22"/>
    </reaction>
</comment>
<dbReference type="NCBIfam" id="TIGR02666">
    <property type="entry name" value="moaA"/>
    <property type="match status" value="1"/>
</dbReference>
<proteinExistence type="inferred from homology"/>
<dbReference type="InterPro" id="IPR000385">
    <property type="entry name" value="MoaA_NifB_PqqE_Fe-S-bd_CS"/>
</dbReference>
<dbReference type="Pfam" id="PF06463">
    <property type="entry name" value="Mob_synth_C"/>
    <property type="match status" value="1"/>
</dbReference>
<dbReference type="InterPro" id="IPR040064">
    <property type="entry name" value="MoaA-like"/>
</dbReference>
<dbReference type="InterPro" id="IPR006638">
    <property type="entry name" value="Elp3/MiaA/NifB-like_rSAM"/>
</dbReference>
<comment type="similarity">
    <text evidence="12">Belongs to the radical SAM superfamily. MoaA family.</text>
</comment>
<dbReference type="InterPro" id="IPR013483">
    <property type="entry name" value="MoaA"/>
</dbReference>
<name>A0A1I4SS80_9BACT</name>
<evidence type="ECO:0000256" key="3">
    <source>
        <dbReference type="ARBA" id="ARBA00022691"/>
    </source>
</evidence>
<dbReference type="EC" id="4.1.99.22" evidence="1 12"/>
<evidence type="ECO:0000259" key="13">
    <source>
        <dbReference type="PROSITE" id="PS51918"/>
    </source>
</evidence>
<feature type="binding site" evidence="12">
    <location>
        <position position="28"/>
    </location>
    <ligand>
        <name>[4Fe-4S] cluster</name>
        <dbReference type="ChEBI" id="CHEBI:49883"/>
        <label>1</label>
        <note>4Fe-4S-S-AdoMet</note>
    </ligand>
</feature>
<comment type="cofactor">
    <cofactor evidence="12">
        <name>[4Fe-4S] cluster</name>
        <dbReference type="ChEBI" id="CHEBI:49883"/>
    </cofactor>
    <text evidence="12">Binds 2 [4Fe-4S] clusters. Binds 1 [4Fe-4S] cluster coordinated with 3 cysteines and an exchangeable S-adenosyl-L-methionine and 1 [4Fe-4S] cluster coordinated with 3 cysteines and the GTP-derived substrate.</text>
</comment>
<keyword evidence="7 12" id="KW-0411">Iron-sulfur</keyword>
<feature type="binding site" evidence="12">
    <location>
        <position position="24"/>
    </location>
    <ligand>
        <name>[4Fe-4S] cluster</name>
        <dbReference type="ChEBI" id="CHEBI:49883"/>
        <label>1</label>
        <note>4Fe-4S-S-AdoMet</note>
    </ligand>
</feature>
<evidence type="ECO:0000256" key="4">
    <source>
        <dbReference type="ARBA" id="ARBA00022723"/>
    </source>
</evidence>
<dbReference type="PANTHER" id="PTHR22960:SF0">
    <property type="entry name" value="MOLYBDENUM COFACTOR BIOSYNTHESIS PROTEIN 1"/>
    <property type="match status" value="1"/>
</dbReference>
<feature type="binding site" evidence="12">
    <location>
        <position position="31"/>
    </location>
    <ligand>
        <name>[4Fe-4S] cluster</name>
        <dbReference type="ChEBI" id="CHEBI:49883"/>
        <label>1</label>
        <note>4Fe-4S-S-AdoMet</note>
    </ligand>
</feature>
<dbReference type="InterPro" id="IPR010505">
    <property type="entry name" value="MoaA_twitch"/>
</dbReference>
<evidence type="ECO:0000256" key="8">
    <source>
        <dbReference type="ARBA" id="ARBA00023134"/>
    </source>
</evidence>
<dbReference type="PANTHER" id="PTHR22960">
    <property type="entry name" value="MOLYBDOPTERIN COFACTOR SYNTHESIS PROTEIN A"/>
    <property type="match status" value="1"/>
</dbReference>
<feature type="binding site" evidence="12">
    <location>
        <position position="30"/>
    </location>
    <ligand>
        <name>S-adenosyl-L-methionine</name>
        <dbReference type="ChEBI" id="CHEBI:59789"/>
    </ligand>
</feature>
<dbReference type="GO" id="GO:0061798">
    <property type="term" value="F:GTP 3',8'-cyclase activity"/>
    <property type="evidence" value="ECO:0007669"/>
    <property type="project" value="UniProtKB-UniRule"/>
</dbReference>
<dbReference type="OrthoDB" id="9763993at2"/>
<dbReference type="GO" id="GO:0051539">
    <property type="term" value="F:4 iron, 4 sulfur cluster binding"/>
    <property type="evidence" value="ECO:0007669"/>
    <property type="project" value="UniProtKB-UniRule"/>
</dbReference>
<dbReference type="PROSITE" id="PS01305">
    <property type="entry name" value="MOAA_NIFB_PQQE"/>
    <property type="match status" value="1"/>
</dbReference>
<evidence type="ECO:0000256" key="2">
    <source>
        <dbReference type="ARBA" id="ARBA00022485"/>
    </source>
</evidence>
<dbReference type="PROSITE" id="PS51918">
    <property type="entry name" value="RADICAL_SAM"/>
    <property type="match status" value="1"/>
</dbReference>
<evidence type="ECO:0000256" key="9">
    <source>
        <dbReference type="ARBA" id="ARBA00023150"/>
    </source>
</evidence>
<dbReference type="HAMAP" id="MF_01225_B">
    <property type="entry name" value="MoaA_B"/>
    <property type="match status" value="1"/>
</dbReference>
<keyword evidence="6 12" id="KW-0408">Iron</keyword>
<feature type="binding site" evidence="12">
    <location>
        <position position="255"/>
    </location>
    <ligand>
        <name>[4Fe-4S] cluster</name>
        <dbReference type="ChEBI" id="CHEBI:49883"/>
        <label>2</label>
        <note>4Fe-4S-substrate</note>
    </ligand>
</feature>
<dbReference type="EMBL" id="FOUU01000002">
    <property type="protein sequence ID" value="SFM67292.1"/>
    <property type="molecule type" value="Genomic_DNA"/>
</dbReference>
<keyword evidence="9 12" id="KW-0501">Molybdenum cofactor biosynthesis</keyword>
<evidence type="ECO:0000256" key="11">
    <source>
        <dbReference type="ARBA" id="ARBA00048697"/>
    </source>
</evidence>
<keyword evidence="4 12" id="KW-0479">Metal-binding</keyword>
<reference evidence="14 15" key="1">
    <citation type="submission" date="2016-10" db="EMBL/GenBank/DDBJ databases">
        <authorList>
            <person name="de Groot N.N."/>
        </authorList>
    </citation>
    <scope>NUCLEOTIDE SEQUENCE [LARGE SCALE GENOMIC DNA]</scope>
    <source>
        <strain evidence="14 15">DSM 9990</strain>
    </source>
</reference>
<evidence type="ECO:0000256" key="7">
    <source>
        <dbReference type="ARBA" id="ARBA00023014"/>
    </source>
</evidence>
<feature type="binding site" evidence="12">
    <location>
        <position position="159"/>
    </location>
    <ligand>
        <name>GTP</name>
        <dbReference type="ChEBI" id="CHEBI:37565"/>
    </ligand>
</feature>
<dbReference type="GO" id="GO:0061799">
    <property type="term" value="F:cyclic pyranopterin monophosphate synthase activity"/>
    <property type="evidence" value="ECO:0007669"/>
    <property type="project" value="TreeGrafter"/>
</dbReference>
<dbReference type="SFLD" id="SFLDS00029">
    <property type="entry name" value="Radical_SAM"/>
    <property type="match status" value="1"/>
</dbReference>
<feature type="binding site" evidence="12">
    <location>
        <begin position="260"/>
        <end position="262"/>
    </location>
    <ligand>
        <name>GTP</name>
        <dbReference type="ChEBI" id="CHEBI:37565"/>
    </ligand>
</feature>
<protein>
    <recommendedName>
        <fullName evidence="1 12">GTP 3',8-cyclase</fullName>
        <ecNumber evidence="1 12">4.1.99.22</ecNumber>
    </recommendedName>
    <alternativeName>
        <fullName evidence="12">Molybdenum cofactor biosynthesis protein A</fullName>
    </alternativeName>
</protein>
<feature type="binding site" evidence="12">
    <location>
        <position position="71"/>
    </location>
    <ligand>
        <name>S-adenosyl-L-methionine</name>
        <dbReference type="ChEBI" id="CHEBI:59789"/>
    </ligand>
</feature>
<dbReference type="Pfam" id="PF04055">
    <property type="entry name" value="Radical_SAM"/>
    <property type="match status" value="1"/>
</dbReference>
<dbReference type="RefSeq" id="WP_093394127.1">
    <property type="nucleotide sequence ID" value="NZ_FOUU01000002.1"/>
</dbReference>
<dbReference type="CDD" id="cd21117">
    <property type="entry name" value="Twitch_MoaA"/>
    <property type="match status" value="1"/>
</dbReference>
<evidence type="ECO:0000256" key="10">
    <source>
        <dbReference type="ARBA" id="ARBA00023239"/>
    </source>
</evidence>